<evidence type="ECO:0000313" key="3">
    <source>
        <dbReference type="Proteomes" id="UP000759537"/>
    </source>
</evidence>
<evidence type="ECO:0000313" key="2">
    <source>
        <dbReference type="EMBL" id="KAF8471641.1"/>
    </source>
</evidence>
<proteinExistence type="predicted"/>
<feature type="compositionally biased region" description="Basic and acidic residues" evidence="1">
    <location>
        <begin position="371"/>
        <end position="391"/>
    </location>
</feature>
<evidence type="ECO:0008006" key="4">
    <source>
        <dbReference type="Google" id="ProtNLM"/>
    </source>
</evidence>
<accession>A0A9P5K028</accession>
<name>A0A9P5K028_9AGAM</name>
<evidence type="ECO:0000256" key="1">
    <source>
        <dbReference type="SAM" id="MobiDB-lite"/>
    </source>
</evidence>
<organism evidence="2 3">
    <name type="scientific">Russula ochroleuca</name>
    <dbReference type="NCBI Taxonomy" id="152965"/>
    <lineage>
        <taxon>Eukaryota</taxon>
        <taxon>Fungi</taxon>
        <taxon>Dikarya</taxon>
        <taxon>Basidiomycota</taxon>
        <taxon>Agaricomycotina</taxon>
        <taxon>Agaricomycetes</taxon>
        <taxon>Russulales</taxon>
        <taxon>Russulaceae</taxon>
        <taxon>Russula</taxon>
    </lineage>
</organism>
<dbReference type="OrthoDB" id="3267100at2759"/>
<gene>
    <name evidence="2" type="ORF">DFH94DRAFT_674260</name>
</gene>
<feature type="region of interest" description="Disordered" evidence="1">
    <location>
        <begin position="309"/>
        <end position="346"/>
    </location>
</feature>
<sequence length="391" mass="44295">MSSLSHSGSESVIMSSPSHTVSATVSVPEGQVALVLLREGDSSFYLRIPLSIINSLCLKPRKYLLFLGWCILGSEGVLALEHDGFAINTEEDLDDQGIYHYVPTRPLDLVHVVDLEVIKTWTSMLSETSWTCDSFRNKLLERDVRCLWTGLVNYGAGLHIIPYKRGSEWFRLIVENRPKYGEDVTTLKDIDDIRNGIYANHFIREAFDFRRIAILKTPNHILNPEDIPPGHDRDVYADVSYPASGRYTLQWLEAPDPSQEILTLVPNNRDATFKNNTEKPCEKPKPSDLLLQYNYGAAAVKRWGHGTEVLKNHTSPPRPSMPIHPPIRPSKSFTAGAGTGESEGQAAWDEDDVVLFFWANTQAARERRLKKVEENTQRMEQWRRGVHQDSV</sequence>
<feature type="region of interest" description="Disordered" evidence="1">
    <location>
        <begin position="367"/>
        <end position="391"/>
    </location>
</feature>
<reference evidence="2" key="1">
    <citation type="submission" date="2019-10" db="EMBL/GenBank/DDBJ databases">
        <authorList>
            <consortium name="DOE Joint Genome Institute"/>
            <person name="Kuo A."/>
            <person name="Miyauchi S."/>
            <person name="Kiss E."/>
            <person name="Drula E."/>
            <person name="Kohler A."/>
            <person name="Sanchez-Garcia M."/>
            <person name="Andreopoulos B."/>
            <person name="Barry K.W."/>
            <person name="Bonito G."/>
            <person name="Buee M."/>
            <person name="Carver A."/>
            <person name="Chen C."/>
            <person name="Cichocki N."/>
            <person name="Clum A."/>
            <person name="Culley D."/>
            <person name="Crous P.W."/>
            <person name="Fauchery L."/>
            <person name="Girlanda M."/>
            <person name="Hayes R."/>
            <person name="Keri Z."/>
            <person name="LaButti K."/>
            <person name="Lipzen A."/>
            <person name="Lombard V."/>
            <person name="Magnuson J."/>
            <person name="Maillard F."/>
            <person name="Morin E."/>
            <person name="Murat C."/>
            <person name="Nolan M."/>
            <person name="Ohm R."/>
            <person name="Pangilinan J."/>
            <person name="Pereira M."/>
            <person name="Perotto S."/>
            <person name="Peter M."/>
            <person name="Riley R."/>
            <person name="Sitrit Y."/>
            <person name="Stielow B."/>
            <person name="Szollosi G."/>
            <person name="Zifcakova L."/>
            <person name="Stursova M."/>
            <person name="Spatafora J.W."/>
            <person name="Tedersoo L."/>
            <person name="Vaario L.-M."/>
            <person name="Yamada A."/>
            <person name="Yan M."/>
            <person name="Wang P."/>
            <person name="Xu J."/>
            <person name="Bruns T."/>
            <person name="Baldrian P."/>
            <person name="Vilgalys R."/>
            <person name="Henrissat B."/>
            <person name="Grigoriev I.V."/>
            <person name="Hibbett D."/>
            <person name="Nagy L.G."/>
            <person name="Martin F.M."/>
        </authorList>
    </citation>
    <scope>NUCLEOTIDE SEQUENCE</scope>
    <source>
        <strain evidence="2">Prilba</strain>
    </source>
</reference>
<dbReference type="AlphaFoldDB" id="A0A9P5K028"/>
<reference evidence="2" key="2">
    <citation type="journal article" date="2020" name="Nat. Commun.">
        <title>Large-scale genome sequencing of mycorrhizal fungi provides insights into the early evolution of symbiotic traits.</title>
        <authorList>
            <person name="Miyauchi S."/>
            <person name="Kiss E."/>
            <person name="Kuo A."/>
            <person name="Drula E."/>
            <person name="Kohler A."/>
            <person name="Sanchez-Garcia M."/>
            <person name="Morin E."/>
            <person name="Andreopoulos B."/>
            <person name="Barry K.W."/>
            <person name="Bonito G."/>
            <person name="Buee M."/>
            <person name="Carver A."/>
            <person name="Chen C."/>
            <person name="Cichocki N."/>
            <person name="Clum A."/>
            <person name="Culley D."/>
            <person name="Crous P.W."/>
            <person name="Fauchery L."/>
            <person name="Girlanda M."/>
            <person name="Hayes R.D."/>
            <person name="Keri Z."/>
            <person name="LaButti K."/>
            <person name="Lipzen A."/>
            <person name="Lombard V."/>
            <person name="Magnuson J."/>
            <person name="Maillard F."/>
            <person name="Murat C."/>
            <person name="Nolan M."/>
            <person name="Ohm R.A."/>
            <person name="Pangilinan J."/>
            <person name="Pereira M.F."/>
            <person name="Perotto S."/>
            <person name="Peter M."/>
            <person name="Pfister S."/>
            <person name="Riley R."/>
            <person name="Sitrit Y."/>
            <person name="Stielow J.B."/>
            <person name="Szollosi G."/>
            <person name="Zifcakova L."/>
            <person name="Stursova M."/>
            <person name="Spatafora J.W."/>
            <person name="Tedersoo L."/>
            <person name="Vaario L.M."/>
            <person name="Yamada A."/>
            <person name="Yan M."/>
            <person name="Wang P."/>
            <person name="Xu J."/>
            <person name="Bruns T."/>
            <person name="Baldrian P."/>
            <person name="Vilgalys R."/>
            <person name="Dunand C."/>
            <person name="Henrissat B."/>
            <person name="Grigoriev I.V."/>
            <person name="Hibbett D."/>
            <person name="Nagy L.G."/>
            <person name="Martin F.M."/>
        </authorList>
    </citation>
    <scope>NUCLEOTIDE SEQUENCE</scope>
    <source>
        <strain evidence="2">Prilba</strain>
    </source>
</reference>
<dbReference type="Proteomes" id="UP000759537">
    <property type="component" value="Unassembled WGS sequence"/>
</dbReference>
<comment type="caution">
    <text evidence="2">The sequence shown here is derived from an EMBL/GenBank/DDBJ whole genome shotgun (WGS) entry which is preliminary data.</text>
</comment>
<dbReference type="EMBL" id="WHVB01000022">
    <property type="protein sequence ID" value="KAF8471641.1"/>
    <property type="molecule type" value="Genomic_DNA"/>
</dbReference>
<keyword evidence="3" id="KW-1185">Reference proteome</keyword>
<feature type="compositionally biased region" description="Pro residues" evidence="1">
    <location>
        <begin position="316"/>
        <end position="328"/>
    </location>
</feature>
<protein>
    <recommendedName>
        <fullName evidence="4">HNH nuclease domain-containing protein</fullName>
    </recommendedName>
</protein>